<dbReference type="InterPro" id="IPR035105">
    <property type="entry name" value="Deoxycytidylate_deaminase_dom"/>
</dbReference>
<dbReference type="GO" id="GO:0004132">
    <property type="term" value="F:dCMP deaminase activity"/>
    <property type="evidence" value="ECO:0007669"/>
    <property type="project" value="UniProtKB-EC"/>
</dbReference>
<dbReference type="Proteomes" id="UP001549106">
    <property type="component" value="Unassembled WGS sequence"/>
</dbReference>
<protein>
    <submittedName>
        <fullName evidence="4">dCMP deaminase</fullName>
        <ecNumber evidence="4">3.5.4.12</ecNumber>
    </submittedName>
</protein>
<reference evidence="4 5" key="1">
    <citation type="submission" date="2024-06" db="EMBL/GenBank/DDBJ databases">
        <title>Genomic Encyclopedia of Type Strains, Phase IV (KMG-IV): sequencing the most valuable type-strain genomes for metagenomic binning, comparative biology and taxonomic classification.</title>
        <authorList>
            <person name="Goeker M."/>
        </authorList>
    </citation>
    <scope>NUCLEOTIDE SEQUENCE [LARGE SCALE GENOMIC DNA]</scope>
    <source>
        <strain evidence="4 5">DSM 29492</strain>
    </source>
</reference>
<organism evidence="4 5">
    <name type="scientific">Blautia caecimuris</name>
    <dbReference type="NCBI Taxonomy" id="1796615"/>
    <lineage>
        <taxon>Bacteria</taxon>
        <taxon>Bacillati</taxon>
        <taxon>Bacillota</taxon>
        <taxon>Clostridia</taxon>
        <taxon>Lachnospirales</taxon>
        <taxon>Lachnospiraceae</taxon>
        <taxon>Blautia</taxon>
    </lineage>
</organism>
<dbReference type="PIRSF" id="PIRSF006019">
    <property type="entry name" value="dCMP_deaminase"/>
    <property type="match status" value="1"/>
</dbReference>
<dbReference type="SUPFAM" id="SSF53927">
    <property type="entry name" value="Cytidine deaminase-like"/>
    <property type="match status" value="1"/>
</dbReference>
<dbReference type="InterPro" id="IPR002125">
    <property type="entry name" value="CMP_dCMP_dom"/>
</dbReference>
<dbReference type="EMBL" id="JBEPMJ010000001">
    <property type="protein sequence ID" value="MET3748835.1"/>
    <property type="molecule type" value="Genomic_DNA"/>
</dbReference>
<evidence type="ECO:0000259" key="3">
    <source>
        <dbReference type="PROSITE" id="PS51747"/>
    </source>
</evidence>
<name>A0ABV2LX99_9FIRM</name>
<gene>
    <name evidence="4" type="ORF">ABID24_000051</name>
</gene>
<keyword evidence="2 4" id="KW-0378">Hydrolase</keyword>
<dbReference type="InterPro" id="IPR016473">
    <property type="entry name" value="dCMP_deaminase"/>
</dbReference>
<evidence type="ECO:0000256" key="1">
    <source>
        <dbReference type="ARBA" id="ARBA00001947"/>
    </source>
</evidence>
<comment type="caution">
    <text evidence="4">The sequence shown here is derived from an EMBL/GenBank/DDBJ whole genome shotgun (WGS) entry which is preliminary data.</text>
</comment>
<dbReference type="PROSITE" id="PS51747">
    <property type="entry name" value="CYT_DCMP_DEAMINASES_2"/>
    <property type="match status" value="1"/>
</dbReference>
<dbReference type="InterPro" id="IPR015517">
    <property type="entry name" value="dCMP_deaminase-rel"/>
</dbReference>
<evidence type="ECO:0000256" key="2">
    <source>
        <dbReference type="ARBA" id="ARBA00022801"/>
    </source>
</evidence>
<keyword evidence="5" id="KW-1185">Reference proteome</keyword>
<dbReference type="PANTHER" id="PTHR11086">
    <property type="entry name" value="DEOXYCYTIDYLATE DEAMINASE-RELATED"/>
    <property type="match status" value="1"/>
</dbReference>
<proteinExistence type="predicted"/>
<evidence type="ECO:0000313" key="4">
    <source>
        <dbReference type="EMBL" id="MET3748835.1"/>
    </source>
</evidence>
<sequence>MEKEKRMDYISWDEYFMGVAMLSGMRSKDPHSQVGACIVSEDNKILSMGYNGFPMGCSDDKFPWAREGDALDTKYLYVTHSELNAILNYRGGSLEGAKLYVSLFPCNECAKAIIQSGIKTIVYDCDKYENTPSVIASKRMLDAAGVRYYKYNRTGREIRITV</sequence>
<dbReference type="Gene3D" id="3.40.140.10">
    <property type="entry name" value="Cytidine Deaminase, domain 2"/>
    <property type="match status" value="1"/>
</dbReference>
<evidence type="ECO:0000313" key="5">
    <source>
        <dbReference type="Proteomes" id="UP001549106"/>
    </source>
</evidence>
<feature type="domain" description="CMP/dCMP-type deaminase" evidence="3">
    <location>
        <begin position="11"/>
        <end position="148"/>
    </location>
</feature>
<dbReference type="PANTHER" id="PTHR11086:SF18">
    <property type="entry name" value="DEOXYCYTIDYLATE DEAMINASE"/>
    <property type="match status" value="1"/>
</dbReference>
<dbReference type="CDD" id="cd01286">
    <property type="entry name" value="deoxycytidylate_deaminase"/>
    <property type="match status" value="1"/>
</dbReference>
<dbReference type="RefSeq" id="WP_022066508.1">
    <property type="nucleotide sequence ID" value="NZ_BAABXN010000001.1"/>
</dbReference>
<dbReference type="Pfam" id="PF00383">
    <property type="entry name" value="dCMP_cyt_deam_1"/>
    <property type="match status" value="1"/>
</dbReference>
<comment type="cofactor">
    <cofactor evidence="1">
        <name>Zn(2+)</name>
        <dbReference type="ChEBI" id="CHEBI:29105"/>
    </cofactor>
</comment>
<dbReference type="EC" id="3.5.4.12" evidence="4"/>
<accession>A0ABV2LX99</accession>
<dbReference type="InterPro" id="IPR016193">
    <property type="entry name" value="Cytidine_deaminase-like"/>
</dbReference>